<feature type="compositionally biased region" description="Basic and acidic residues" evidence="6">
    <location>
        <begin position="471"/>
        <end position="480"/>
    </location>
</feature>
<dbReference type="PROSITE" id="PS01175">
    <property type="entry name" value="RIBONUCLEASE_II"/>
    <property type="match status" value="1"/>
</dbReference>
<evidence type="ECO:0000256" key="5">
    <source>
        <dbReference type="ARBA" id="ARBA00022840"/>
    </source>
</evidence>
<keyword evidence="5" id="KW-0067">ATP-binding</keyword>
<dbReference type="PANTHER" id="PTHR43788:SF16">
    <property type="entry name" value="HELICASE WITH ZINC FINGER 2"/>
    <property type="match status" value="1"/>
</dbReference>
<proteinExistence type="inferred from homology"/>
<comment type="caution">
    <text evidence="8">The sequence shown here is derived from an EMBL/GenBank/DDBJ whole genome shotgun (WGS) entry which is preliminary data.</text>
</comment>
<dbReference type="EMBL" id="JACVVK020000126">
    <property type="protein sequence ID" value="KAK7490448.1"/>
    <property type="molecule type" value="Genomic_DNA"/>
</dbReference>
<reference evidence="8 9" key="1">
    <citation type="journal article" date="2023" name="Sci. Data">
        <title>Genome assembly of the Korean intertidal mud-creeper Batillaria attramentaria.</title>
        <authorList>
            <person name="Patra A.K."/>
            <person name="Ho P.T."/>
            <person name="Jun S."/>
            <person name="Lee S.J."/>
            <person name="Kim Y."/>
            <person name="Won Y.J."/>
        </authorList>
    </citation>
    <scope>NUCLEOTIDE SEQUENCE [LARGE SCALE GENOMIC DNA]</scope>
    <source>
        <strain evidence="8">Wonlab-2016</strain>
    </source>
</reference>
<dbReference type="InterPro" id="IPR012340">
    <property type="entry name" value="NA-bd_OB-fold"/>
</dbReference>
<dbReference type="Proteomes" id="UP001519460">
    <property type="component" value="Unassembled WGS sequence"/>
</dbReference>
<feature type="region of interest" description="Disordered" evidence="6">
    <location>
        <begin position="2140"/>
        <end position="2167"/>
    </location>
</feature>
<evidence type="ECO:0000256" key="2">
    <source>
        <dbReference type="ARBA" id="ARBA00022741"/>
    </source>
</evidence>
<dbReference type="GO" id="GO:0004386">
    <property type="term" value="F:helicase activity"/>
    <property type="evidence" value="ECO:0007669"/>
    <property type="project" value="UniProtKB-KW"/>
</dbReference>
<feature type="domain" description="RNB" evidence="7">
    <location>
        <begin position="760"/>
        <end position="1130"/>
    </location>
</feature>
<feature type="compositionally biased region" description="Basic and acidic residues" evidence="6">
    <location>
        <begin position="301"/>
        <end position="312"/>
    </location>
</feature>
<dbReference type="InterPro" id="IPR050534">
    <property type="entry name" value="Coronavir_polyprotein_1ab"/>
</dbReference>
<dbReference type="InterPro" id="IPR047187">
    <property type="entry name" value="SF1_C_Upf1"/>
</dbReference>
<dbReference type="InterPro" id="IPR056787">
    <property type="entry name" value="OB_HELZ2"/>
</dbReference>
<keyword evidence="4" id="KW-0347">Helicase</keyword>
<dbReference type="InterPro" id="IPR041677">
    <property type="entry name" value="DNA2/NAM7_AAA_11"/>
</dbReference>
<evidence type="ECO:0000256" key="4">
    <source>
        <dbReference type="ARBA" id="ARBA00022806"/>
    </source>
</evidence>
<dbReference type="InterPro" id="IPR041679">
    <property type="entry name" value="DNA2/NAM7-like_C"/>
</dbReference>
<feature type="compositionally biased region" description="Basic and acidic residues" evidence="6">
    <location>
        <begin position="1309"/>
        <end position="1325"/>
    </location>
</feature>
<dbReference type="CDD" id="cd18808">
    <property type="entry name" value="SF1_C_Upf1"/>
    <property type="match status" value="1"/>
</dbReference>
<comment type="similarity">
    <text evidence="1">Belongs to the DNA2/NAM7 helicase family.</text>
</comment>
<dbReference type="GO" id="GO:0005524">
    <property type="term" value="F:ATP binding"/>
    <property type="evidence" value="ECO:0007669"/>
    <property type="project" value="UniProtKB-KW"/>
</dbReference>
<organism evidence="8 9">
    <name type="scientific">Batillaria attramentaria</name>
    <dbReference type="NCBI Taxonomy" id="370345"/>
    <lineage>
        <taxon>Eukaryota</taxon>
        <taxon>Metazoa</taxon>
        <taxon>Spiralia</taxon>
        <taxon>Lophotrochozoa</taxon>
        <taxon>Mollusca</taxon>
        <taxon>Gastropoda</taxon>
        <taxon>Caenogastropoda</taxon>
        <taxon>Sorbeoconcha</taxon>
        <taxon>Cerithioidea</taxon>
        <taxon>Batillariidae</taxon>
        <taxon>Batillaria</taxon>
    </lineage>
</organism>
<dbReference type="PANTHER" id="PTHR43788">
    <property type="entry name" value="DNA2/NAM7 HELICASE FAMILY MEMBER"/>
    <property type="match status" value="1"/>
</dbReference>
<feature type="region of interest" description="Disordered" evidence="6">
    <location>
        <begin position="471"/>
        <end position="491"/>
    </location>
</feature>
<feature type="region of interest" description="Disordered" evidence="6">
    <location>
        <begin position="1297"/>
        <end position="1325"/>
    </location>
</feature>
<evidence type="ECO:0000313" key="8">
    <source>
        <dbReference type="EMBL" id="KAK7490448.1"/>
    </source>
</evidence>
<feature type="compositionally biased region" description="Polar residues" evidence="6">
    <location>
        <begin position="326"/>
        <end position="342"/>
    </location>
</feature>
<name>A0ABD0KT94_9CAEN</name>
<accession>A0ABD0KT94</accession>
<dbReference type="SUPFAM" id="SSF50249">
    <property type="entry name" value="Nucleic acid-binding proteins"/>
    <property type="match status" value="2"/>
</dbReference>
<gene>
    <name evidence="8" type="ORF">BaRGS_00018234</name>
</gene>
<dbReference type="InterPro" id="IPR022966">
    <property type="entry name" value="RNase_II/R_CS"/>
</dbReference>
<dbReference type="Pfam" id="PF13087">
    <property type="entry name" value="AAA_12"/>
    <property type="match status" value="1"/>
</dbReference>
<dbReference type="InterPro" id="IPR001900">
    <property type="entry name" value="RNase_II/R"/>
</dbReference>
<dbReference type="SMART" id="SM00955">
    <property type="entry name" value="RNB"/>
    <property type="match status" value="1"/>
</dbReference>
<dbReference type="GO" id="GO:0016787">
    <property type="term" value="F:hydrolase activity"/>
    <property type="evidence" value="ECO:0007669"/>
    <property type="project" value="UniProtKB-KW"/>
</dbReference>
<keyword evidence="2" id="KW-0547">Nucleotide-binding</keyword>
<dbReference type="Pfam" id="PF00773">
    <property type="entry name" value="RNB"/>
    <property type="match status" value="1"/>
</dbReference>
<sequence>MEGENAYSGRVEEWFRTTETWIRENRFGLESATKLIAGLRSAARHCCESGYSGTAQELENIIVLRATSTVQNLVDELETSSELPAYDPNQVLVCIYCSMAVLPSSVDLVVNNGKLVHEVSPSGHKCIQLLNATMSLSWRKLFHHISIVSNFVKTQYVLVDLARRLEDSAYIPVAHFILTQVTSFIGSMINFFSPGFSNRTQLTLSIPELHCLSYFEGIMRTVCLIRKACLQQRRGEYVRALDTASEALKDAVTEREKREMENLIRELNVAVAEDERRRPDEGPVNEEWLEGTNVLVPQTDASRRKAVIESHHAKQKRRRPKRRTSDTPLQDVLSSPTVSASASRRHKQEVSEMRNTKGRSAVPLPIPVLPPASRRRCTSSGRSPSPSTSLYSSSPGGASMMSTTVTSSAAGSLSSDPFLLSSDSEVDSEEEVDWLESFSIVSSPDELQDSSDGFADTLLDDGLDNRNWFEKSKDDAESGRPEVSTGEEIQLSKKQLKRFGKGNGAFSYPDFITNPKQQLTENPQKYKRCQLRIDSAHRATAKNLDQDSPVSEILISGRSRCGRTYMDDIVVVEILKEPGHKKDLQKQDGSSNTNLTVTEGLAYGQVVGLLERIRYPEVDHPVLYCTLDDMEGHLMRPLCKTVPKIHVMNDTVRNQHKDLLKTRIEIKTITPNGDIEHRGFQDVRPSERELYVFKVAILNWRQKSLYPLGAVLDCHMSGRDYPSGLKVLLMQQRVPTIYPQEVINNTNDILQGGDLSADGREVLTDRLVFTIDPPGSVDLDDALSVWKEGTHYVVGVHIADVALVVQEGSAVDEEARKRAATFYPRLCKPHRMLPEPIGTEMCSLLPEEERPALSVFYRFNDKLNQVGDPEVKKTVIRSRKQFTYSEVQCVIDGNAPTDLEQGMCDAVLHLHRISAKLGETRKKTCMLFIPFEDPRLVDSLDDDMKSKEAHALVEELMILTNSYIAKRLRSKFPNQMILICHKPPSYEQLAEWRDEEGGVANLVMQLQGKNVTPDTKLSVDATSSGGACQRQTLMIQDNLWKCLCRCLEDGKIEEARKIAFMDDLHPLQCLANSHWMQIMETAQYKCSYGLNQLDHFHFGLDMAHYTHFTSPIRRYADLHIHRLLHADLNGEIPSCTPDDVTNLCREISSAKSRQKVFQKGCRSLKIADSLQRQPLVFRTFVDQVDSEQLTLMVPSLRGVSDRKQELPFSILGVSSQPELTTDTAQKKVTVEVQWKRRIYDVQGLKPRDHVAKREAIERIAGSESSRPLTMNINHNHHSVIVKQKDWMQILKDLTGNRRQKWENTPQPVQERRSGNDPLFDHMTSEKGDGTVSLRPCYFKTQFSPGQVLQIQMSAEPRKGILKPRVDLLHMVRNASFCVQHMENPVTALGYVASKSTGEKTFKRFTDYISAWMPLLEMEAAHGAGNSDGYVTIENVTLTMSPNDVKQRPGRVCYRGTFKLSASFCFDRCINFGGRSPLSTDDDKREPSSKTRYHFPLDYLCIRYVTDLPAATLSRLEQAVVPDSLDKQYTWVGHASIVDVLHKGRKKKDGGDFHVTFVLSHTAPSPPQSLLTKDGDKVTLEILPKDEVERRAQHMLLQLEEEGCEIPRAIAYGSTIPALDDDRMKLGKKAENHELPATQRFIPKNNPAQQQAIRMAMTSSASLIQGPPGTGKTYTGMKLVYLFCKINRQLEKEGKGKKTVLFCGPSNKSVDLVAKVLNQKLGRLCPKMVRMYGSAIESKDYPVPRGNLRSTRGMRADLVCDPELQNVALHHIIRHSDKPYAEQIAAFEKLFQQSPSSVDNNVLQNYYKLLRKASVEELGNYEVVLTTCAVAGSSRLVEGLKGKVFQVMIDECAMSPEPHSLVPIIATKARQVVLIGDHKQLRPIITCQAAAELGLEQSLFERLYGRNDVPRMFLNVQYRMHRQICKFPSQEFYEGKLRTRFRYREDEQPLPFWPRDLETNEEVPHILVDVRGEEEAMTVSTDEGNERSKSNMEILSFFKLFEIELQYIKVLTQYNAQRHLLEQKMKQQAEERTGRFNRYDKDKSKHNASTVVSSQGGEWDYVILSTVRSLPSYKIEPHPTHGWCRQNLGFITDKNQVNVALTRAKKGIIIVGNMELLRCDEVWRHLVDRYEAMGCVRDAAQFPPPLPPRKRRPRHANQPGAAGEWQKV</sequence>
<feature type="compositionally biased region" description="Low complexity" evidence="6">
    <location>
        <begin position="378"/>
        <end position="413"/>
    </location>
</feature>
<dbReference type="Pfam" id="PF25049">
    <property type="entry name" value="OB_HELZ2"/>
    <property type="match status" value="1"/>
</dbReference>
<keyword evidence="3" id="KW-0378">Hydrolase</keyword>
<evidence type="ECO:0000256" key="3">
    <source>
        <dbReference type="ARBA" id="ARBA00022801"/>
    </source>
</evidence>
<evidence type="ECO:0000259" key="7">
    <source>
        <dbReference type="SMART" id="SM00955"/>
    </source>
</evidence>
<dbReference type="InterPro" id="IPR027417">
    <property type="entry name" value="P-loop_NTPase"/>
</dbReference>
<dbReference type="SUPFAM" id="SSF52540">
    <property type="entry name" value="P-loop containing nucleoside triphosphate hydrolases"/>
    <property type="match status" value="1"/>
</dbReference>
<evidence type="ECO:0000256" key="1">
    <source>
        <dbReference type="ARBA" id="ARBA00007913"/>
    </source>
</evidence>
<protein>
    <recommendedName>
        <fullName evidence="7">RNB domain-containing protein</fullName>
    </recommendedName>
</protein>
<dbReference type="Pfam" id="PF13086">
    <property type="entry name" value="AAA_11"/>
    <property type="match status" value="1"/>
</dbReference>
<evidence type="ECO:0000256" key="6">
    <source>
        <dbReference type="SAM" id="MobiDB-lite"/>
    </source>
</evidence>
<evidence type="ECO:0000313" key="9">
    <source>
        <dbReference type="Proteomes" id="UP001519460"/>
    </source>
</evidence>
<feature type="compositionally biased region" description="Basic residues" evidence="6">
    <location>
        <begin position="313"/>
        <end position="322"/>
    </location>
</feature>
<keyword evidence="9" id="KW-1185">Reference proteome</keyword>
<feature type="region of interest" description="Disordered" evidence="6">
    <location>
        <begin position="299"/>
        <end position="413"/>
    </location>
</feature>
<dbReference type="Gene3D" id="3.40.50.300">
    <property type="entry name" value="P-loop containing nucleotide triphosphate hydrolases"/>
    <property type="match status" value="2"/>
</dbReference>